<dbReference type="SUPFAM" id="SSF56112">
    <property type="entry name" value="Protein kinase-like (PK-like)"/>
    <property type="match status" value="1"/>
</dbReference>
<gene>
    <name evidence="1" type="ORF">GLOIN_2v821828</name>
</gene>
<dbReference type="Pfam" id="PF07714">
    <property type="entry name" value="PK_Tyr_Ser-Thr"/>
    <property type="match status" value="1"/>
</dbReference>
<reference evidence="1 2" key="1">
    <citation type="journal article" date="2013" name="Proc. Natl. Acad. Sci. U.S.A.">
        <title>Genome of an arbuscular mycorrhizal fungus provides insight into the oldest plant symbiosis.</title>
        <authorList>
            <person name="Tisserant E."/>
            <person name="Malbreil M."/>
            <person name="Kuo A."/>
            <person name="Kohler A."/>
            <person name="Symeonidi A."/>
            <person name="Balestrini R."/>
            <person name="Charron P."/>
            <person name="Duensing N."/>
            <person name="Frei Dit Frey N."/>
            <person name="Gianinazzi-Pearson V."/>
            <person name="Gilbert L.B."/>
            <person name="Handa Y."/>
            <person name="Herr J.R."/>
            <person name="Hijri M."/>
            <person name="Koul R."/>
            <person name="Kawaguchi M."/>
            <person name="Krajinski F."/>
            <person name="Lammers P.J."/>
            <person name="Masclaux F.G."/>
            <person name="Murat C."/>
            <person name="Morin E."/>
            <person name="Ndikumana S."/>
            <person name="Pagni M."/>
            <person name="Petitpierre D."/>
            <person name="Requena N."/>
            <person name="Rosikiewicz P."/>
            <person name="Riley R."/>
            <person name="Saito K."/>
            <person name="San Clemente H."/>
            <person name="Shapiro H."/>
            <person name="van Tuinen D."/>
            <person name="Becard G."/>
            <person name="Bonfante P."/>
            <person name="Paszkowski U."/>
            <person name="Shachar-Hill Y.Y."/>
            <person name="Tuskan G.A."/>
            <person name="Young P.W."/>
            <person name="Sanders I.R."/>
            <person name="Henrissat B."/>
            <person name="Rensing S.A."/>
            <person name="Grigoriev I.V."/>
            <person name="Corradi N."/>
            <person name="Roux C."/>
            <person name="Martin F."/>
        </authorList>
    </citation>
    <scope>NUCLEOTIDE SEQUENCE [LARGE SCALE GENOMIC DNA]</scope>
    <source>
        <strain evidence="1 2">DAOM 197198</strain>
    </source>
</reference>
<accession>A0A2H5SU41</accession>
<dbReference type="SUPFAM" id="SSF47095">
    <property type="entry name" value="HMG-box"/>
    <property type="match status" value="1"/>
</dbReference>
<dbReference type="Proteomes" id="UP000018888">
    <property type="component" value="Unassembled WGS sequence"/>
</dbReference>
<evidence type="ECO:0000313" key="2">
    <source>
        <dbReference type="Proteomes" id="UP000018888"/>
    </source>
</evidence>
<dbReference type="InterPro" id="IPR011009">
    <property type="entry name" value="Kinase-like_dom_sf"/>
</dbReference>
<dbReference type="PROSITE" id="PS50011">
    <property type="entry name" value="PROTEIN_KINASE_DOM"/>
    <property type="match status" value="1"/>
</dbReference>
<dbReference type="PANTHER" id="PTHR44329:SF214">
    <property type="entry name" value="PROTEIN KINASE DOMAIN-CONTAINING PROTEIN"/>
    <property type="match status" value="1"/>
</dbReference>
<dbReference type="InterPro" id="IPR001245">
    <property type="entry name" value="Ser-Thr/Tyr_kinase_cat_dom"/>
</dbReference>
<dbReference type="PANTHER" id="PTHR44329">
    <property type="entry name" value="SERINE/THREONINE-PROTEIN KINASE TNNI3K-RELATED"/>
    <property type="match status" value="1"/>
</dbReference>
<name>A0A2H5SU41_RHIID</name>
<protein>
    <submittedName>
        <fullName evidence="1">Uncharacterized protein</fullName>
    </submittedName>
</protein>
<dbReference type="AlphaFoldDB" id="A0A2H5SU41"/>
<reference evidence="1 2" key="2">
    <citation type="journal article" date="2018" name="New Phytol.">
        <title>High intraspecific genome diversity in the model arbuscular mycorrhizal symbiont Rhizophagus irregularis.</title>
        <authorList>
            <person name="Chen E.C.H."/>
            <person name="Morin E."/>
            <person name="Beaudet D."/>
            <person name="Noel J."/>
            <person name="Yildirir G."/>
            <person name="Ndikumana S."/>
            <person name="Charron P."/>
            <person name="St-Onge C."/>
            <person name="Giorgi J."/>
            <person name="Kruger M."/>
            <person name="Marton T."/>
            <person name="Ropars J."/>
            <person name="Grigoriev I.V."/>
            <person name="Hainaut M."/>
            <person name="Henrissat B."/>
            <person name="Roux C."/>
            <person name="Martin F."/>
            <person name="Corradi N."/>
        </authorList>
    </citation>
    <scope>NUCLEOTIDE SEQUENCE [LARGE SCALE GENOMIC DNA]</scope>
    <source>
        <strain evidence="1 2">DAOM 197198</strain>
    </source>
</reference>
<dbReference type="GO" id="GO:0004674">
    <property type="term" value="F:protein serine/threonine kinase activity"/>
    <property type="evidence" value="ECO:0007669"/>
    <property type="project" value="TreeGrafter"/>
</dbReference>
<dbReference type="InterPro" id="IPR051681">
    <property type="entry name" value="Ser/Thr_Kinases-Pseudokinases"/>
</dbReference>
<sequence>MAEYNEPQLFKIINYKKDKKSDIYSLGVLLWEISSGRPPFLGYSRIVLGSHISYLDLREKPVEGTPLEYQQLYQKCWNGDPDLRPDIDEVYEALSNMSGPTNQIRSLSLQIRPLFPPDLTDFLRVLPKHRKFRGFSGFVAYRKACLLRAKNQGLNLPLSTISSIASILWRNESVDIKNTFLDIAKQVTHIYDFHNAQFGNISNYIIEIRHQNLH</sequence>
<dbReference type="VEuPathDB" id="FungiDB:RhiirFUN_016941"/>
<comment type="caution">
    <text evidence="1">The sequence shown here is derived from an EMBL/GenBank/DDBJ whole genome shotgun (WGS) entry which is preliminary data.</text>
</comment>
<dbReference type="InterPro" id="IPR036910">
    <property type="entry name" value="HMG_box_dom_sf"/>
</dbReference>
<dbReference type="GO" id="GO:0005524">
    <property type="term" value="F:ATP binding"/>
    <property type="evidence" value="ECO:0007669"/>
    <property type="project" value="InterPro"/>
</dbReference>
<dbReference type="Gene3D" id="1.10.510.10">
    <property type="entry name" value="Transferase(Phosphotransferase) domain 1"/>
    <property type="match status" value="1"/>
</dbReference>
<proteinExistence type="predicted"/>
<organism evidence="1 2">
    <name type="scientific">Rhizophagus irregularis (strain DAOM 181602 / DAOM 197198 / MUCL 43194)</name>
    <name type="common">Arbuscular mycorrhizal fungus</name>
    <name type="synonym">Glomus intraradices</name>
    <dbReference type="NCBI Taxonomy" id="747089"/>
    <lineage>
        <taxon>Eukaryota</taxon>
        <taxon>Fungi</taxon>
        <taxon>Fungi incertae sedis</taxon>
        <taxon>Mucoromycota</taxon>
        <taxon>Glomeromycotina</taxon>
        <taxon>Glomeromycetes</taxon>
        <taxon>Glomerales</taxon>
        <taxon>Glomeraceae</taxon>
        <taxon>Rhizophagus</taxon>
    </lineage>
</organism>
<dbReference type="EMBL" id="AUPC02000043">
    <property type="protein sequence ID" value="POG77098.1"/>
    <property type="molecule type" value="Genomic_DNA"/>
</dbReference>
<keyword evidence="2" id="KW-1185">Reference proteome</keyword>
<dbReference type="InterPro" id="IPR000719">
    <property type="entry name" value="Prot_kinase_dom"/>
</dbReference>
<evidence type="ECO:0000313" key="1">
    <source>
        <dbReference type="EMBL" id="POG77098.1"/>
    </source>
</evidence>